<comment type="caution">
    <text evidence="1">The sequence shown here is derived from an EMBL/GenBank/DDBJ whole genome shotgun (WGS) entry which is preliminary data.</text>
</comment>
<sequence length="99" mass="11018">MGSELIDFKLTTIRASDFLNLDREIAQRKDGSMNIMTMSETKSLGRESMWGVEHVQPWRGAGKSPFKLRKIQNDKLKAEAKACGVGEKISLAAQRGSHP</sequence>
<gene>
    <name evidence="1" type="ORF">BVC80_1837g125</name>
</gene>
<accession>A0A200R3Q8</accession>
<dbReference type="InParanoid" id="A0A200R3Q8"/>
<dbReference type="AlphaFoldDB" id="A0A200R3Q8"/>
<evidence type="ECO:0000313" key="2">
    <source>
        <dbReference type="Proteomes" id="UP000195402"/>
    </source>
</evidence>
<protein>
    <submittedName>
        <fullName evidence="1">Uncharacterized protein</fullName>
    </submittedName>
</protein>
<dbReference type="Proteomes" id="UP000195402">
    <property type="component" value="Unassembled WGS sequence"/>
</dbReference>
<dbReference type="OrthoDB" id="1539250at2759"/>
<proteinExistence type="predicted"/>
<organism evidence="1 2">
    <name type="scientific">Macleaya cordata</name>
    <name type="common">Five-seeded plume-poppy</name>
    <name type="synonym">Bocconia cordata</name>
    <dbReference type="NCBI Taxonomy" id="56857"/>
    <lineage>
        <taxon>Eukaryota</taxon>
        <taxon>Viridiplantae</taxon>
        <taxon>Streptophyta</taxon>
        <taxon>Embryophyta</taxon>
        <taxon>Tracheophyta</taxon>
        <taxon>Spermatophyta</taxon>
        <taxon>Magnoliopsida</taxon>
        <taxon>Ranunculales</taxon>
        <taxon>Papaveraceae</taxon>
        <taxon>Papaveroideae</taxon>
        <taxon>Macleaya</taxon>
    </lineage>
</organism>
<evidence type="ECO:0000313" key="1">
    <source>
        <dbReference type="EMBL" id="OVA17320.1"/>
    </source>
</evidence>
<dbReference type="EMBL" id="MVGT01000438">
    <property type="protein sequence ID" value="OVA17320.1"/>
    <property type="molecule type" value="Genomic_DNA"/>
</dbReference>
<name>A0A200R3Q8_MACCD</name>
<keyword evidence="2" id="KW-1185">Reference proteome</keyword>
<reference evidence="1 2" key="1">
    <citation type="journal article" date="2017" name="Mol. Plant">
        <title>The Genome of Medicinal Plant Macleaya cordata Provides New Insights into Benzylisoquinoline Alkaloids Metabolism.</title>
        <authorList>
            <person name="Liu X."/>
            <person name="Liu Y."/>
            <person name="Huang P."/>
            <person name="Ma Y."/>
            <person name="Qing Z."/>
            <person name="Tang Q."/>
            <person name="Cao H."/>
            <person name="Cheng P."/>
            <person name="Zheng Y."/>
            <person name="Yuan Z."/>
            <person name="Zhou Y."/>
            <person name="Liu J."/>
            <person name="Tang Z."/>
            <person name="Zhuo Y."/>
            <person name="Zhang Y."/>
            <person name="Yu L."/>
            <person name="Huang J."/>
            <person name="Yang P."/>
            <person name="Peng Q."/>
            <person name="Zhang J."/>
            <person name="Jiang W."/>
            <person name="Zhang Z."/>
            <person name="Lin K."/>
            <person name="Ro D.K."/>
            <person name="Chen X."/>
            <person name="Xiong X."/>
            <person name="Shang Y."/>
            <person name="Huang S."/>
            <person name="Zeng J."/>
        </authorList>
    </citation>
    <scope>NUCLEOTIDE SEQUENCE [LARGE SCALE GENOMIC DNA]</scope>
    <source>
        <strain evidence="2">cv. BLH2017</strain>
        <tissue evidence="1">Root</tissue>
    </source>
</reference>